<accession>A0AAD3D7P3</accession>
<evidence type="ECO:0000256" key="2">
    <source>
        <dbReference type="ARBA" id="ARBA00004906"/>
    </source>
</evidence>
<comment type="catalytic activity">
    <reaction evidence="1">
        <text>S-ubiquitinyl-[E2 ubiquitin-conjugating enzyme]-L-cysteine + [acceptor protein]-L-lysine = [E2 ubiquitin-conjugating enzyme]-L-cysteine + N(6)-ubiquitinyl-[acceptor protein]-L-lysine.</text>
        <dbReference type="EC" id="2.3.2.27"/>
    </reaction>
</comment>
<dbReference type="InterPro" id="IPR013083">
    <property type="entry name" value="Znf_RING/FYVE/PHD"/>
</dbReference>
<reference evidence="11 12" key="1">
    <citation type="journal article" date="2021" name="Sci. Rep.">
        <title>The genome of the diatom Chaetoceros tenuissimus carries an ancient integrated fragment of an extant virus.</title>
        <authorList>
            <person name="Hongo Y."/>
            <person name="Kimura K."/>
            <person name="Takaki Y."/>
            <person name="Yoshida Y."/>
            <person name="Baba S."/>
            <person name="Kobayashi G."/>
            <person name="Nagasaki K."/>
            <person name="Hano T."/>
            <person name="Tomaru Y."/>
        </authorList>
    </citation>
    <scope>NUCLEOTIDE SEQUENCE [LARGE SCALE GENOMIC DNA]</scope>
    <source>
        <strain evidence="11 12">NIES-3715</strain>
    </source>
</reference>
<comment type="pathway">
    <text evidence="2">Protein modification; protein ubiquitination.</text>
</comment>
<dbReference type="CDD" id="cd16531">
    <property type="entry name" value="RING-HC_RING1-like"/>
    <property type="match status" value="1"/>
</dbReference>
<dbReference type="EC" id="2.3.2.27" evidence="3"/>
<feature type="compositionally biased region" description="Basic and acidic residues" evidence="9">
    <location>
        <begin position="186"/>
        <end position="196"/>
    </location>
</feature>
<keyword evidence="6 8" id="KW-0863">Zinc-finger</keyword>
<evidence type="ECO:0000313" key="11">
    <source>
        <dbReference type="EMBL" id="GFH59366.1"/>
    </source>
</evidence>
<keyword evidence="5" id="KW-0479">Metal-binding</keyword>
<dbReference type="GO" id="GO:0008270">
    <property type="term" value="F:zinc ion binding"/>
    <property type="evidence" value="ECO:0007669"/>
    <property type="project" value="UniProtKB-KW"/>
</dbReference>
<protein>
    <recommendedName>
        <fullName evidence="3">RING-type E3 ubiquitin transferase</fullName>
        <ecNumber evidence="3">2.3.2.27</ecNumber>
    </recommendedName>
</protein>
<dbReference type="Pfam" id="PF00097">
    <property type="entry name" value="zf-C3HC4"/>
    <property type="match status" value="1"/>
</dbReference>
<evidence type="ECO:0000256" key="4">
    <source>
        <dbReference type="ARBA" id="ARBA00022679"/>
    </source>
</evidence>
<dbReference type="PANTHER" id="PTHR46076">
    <property type="entry name" value="E3 UBIQUITIN-PROTEIN LIGASE RING1 / RING 2 FAMILY MEMBER"/>
    <property type="match status" value="1"/>
</dbReference>
<keyword evidence="7" id="KW-0862">Zinc</keyword>
<dbReference type="EMBL" id="BLLK01000062">
    <property type="protein sequence ID" value="GFH59366.1"/>
    <property type="molecule type" value="Genomic_DNA"/>
</dbReference>
<keyword evidence="4" id="KW-0808">Transferase</keyword>
<evidence type="ECO:0000256" key="1">
    <source>
        <dbReference type="ARBA" id="ARBA00000900"/>
    </source>
</evidence>
<dbReference type="SMART" id="SM00184">
    <property type="entry name" value="RING"/>
    <property type="match status" value="1"/>
</dbReference>
<dbReference type="GO" id="GO:0031519">
    <property type="term" value="C:PcG protein complex"/>
    <property type="evidence" value="ECO:0007669"/>
    <property type="project" value="TreeGrafter"/>
</dbReference>
<evidence type="ECO:0000256" key="8">
    <source>
        <dbReference type="PROSITE-ProRule" id="PRU00175"/>
    </source>
</evidence>
<evidence type="ECO:0000256" key="9">
    <source>
        <dbReference type="SAM" id="MobiDB-lite"/>
    </source>
</evidence>
<organism evidence="11 12">
    <name type="scientific">Chaetoceros tenuissimus</name>
    <dbReference type="NCBI Taxonomy" id="426638"/>
    <lineage>
        <taxon>Eukaryota</taxon>
        <taxon>Sar</taxon>
        <taxon>Stramenopiles</taxon>
        <taxon>Ochrophyta</taxon>
        <taxon>Bacillariophyta</taxon>
        <taxon>Coscinodiscophyceae</taxon>
        <taxon>Chaetocerotophycidae</taxon>
        <taxon>Chaetocerotales</taxon>
        <taxon>Chaetocerotaceae</taxon>
        <taxon>Chaetoceros</taxon>
    </lineage>
</organism>
<name>A0AAD3D7P3_9STRA</name>
<evidence type="ECO:0000256" key="3">
    <source>
        <dbReference type="ARBA" id="ARBA00012483"/>
    </source>
</evidence>
<keyword evidence="12" id="KW-1185">Reference proteome</keyword>
<dbReference type="GO" id="GO:0003682">
    <property type="term" value="F:chromatin binding"/>
    <property type="evidence" value="ECO:0007669"/>
    <property type="project" value="TreeGrafter"/>
</dbReference>
<dbReference type="Gene3D" id="3.30.40.10">
    <property type="entry name" value="Zinc/RING finger domain, C3HC4 (zinc finger)"/>
    <property type="match status" value="1"/>
</dbReference>
<dbReference type="InterPro" id="IPR001841">
    <property type="entry name" value="Znf_RING"/>
</dbReference>
<evidence type="ECO:0000259" key="10">
    <source>
        <dbReference type="PROSITE" id="PS50089"/>
    </source>
</evidence>
<dbReference type="InterPro" id="IPR018957">
    <property type="entry name" value="Znf_C3HC4_RING-type"/>
</dbReference>
<dbReference type="InterPro" id="IPR043540">
    <property type="entry name" value="RING1/RING2"/>
</dbReference>
<evidence type="ECO:0000256" key="5">
    <source>
        <dbReference type="ARBA" id="ARBA00022723"/>
    </source>
</evidence>
<evidence type="ECO:0000256" key="6">
    <source>
        <dbReference type="ARBA" id="ARBA00022771"/>
    </source>
</evidence>
<dbReference type="PANTHER" id="PTHR46076:SF3">
    <property type="entry name" value="E3 UBIQUITIN-PROTEIN LIGASE RING1"/>
    <property type="match status" value="1"/>
</dbReference>
<dbReference type="PROSITE" id="PS00518">
    <property type="entry name" value="ZF_RING_1"/>
    <property type="match status" value="1"/>
</dbReference>
<evidence type="ECO:0000313" key="12">
    <source>
        <dbReference type="Proteomes" id="UP001054902"/>
    </source>
</evidence>
<feature type="domain" description="RING-type" evidence="10">
    <location>
        <begin position="62"/>
        <end position="102"/>
    </location>
</feature>
<proteinExistence type="predicted"/>
<sequence length="301" mass="34948">MSKSTNETSDNLKSEGYNPASRYQERTVVPYLTLFDIERKPRETKNESCRKPIKSLNTLFRCPVCLGYMNKTSIVMECLHRFCSGCIEKCLRLGKKECPSCRVKIPSRRSLRADKDYDKLLQSMFGDINKLEKYEQDEIEMWNKNNMLNNSYAKRRKIEISKQAELRRNGGNRKSPTPMATLSIDTEDKKESKSFEETIPTGIRGLSKSSLVDFVLRKHPQEQDLRRLHRELLRTSNEITIGHLKKFLGQKLSYPSVHHIQVLGKLSDDRVVALDDSLTLEEVETFATESPMILQYKRFTK</sequence>
<dbReference type="GO" id="GO:0000151">
    <property type="term" value="C:ubiquitin ligase complex"/>
    <property type="evidence" value="ECO:0007669"/>
    <property type="project" value="InterPro"/>
</dbReference>
<comment type="caution">
    <text evidence="11">The sequence shown here is derived from an EMBL/GenBank/DDBJ whole genome shotgun (WGS) entry which is preliminary data.</text>
</comment>
<dbReference type="SUPFAM" id="SSF57850">
    <property type="entry name" value="RING/U-box"/>
    <property type="match status" value="1"/>
</dbReference>
<dbReference type="PROSITE" id="PS50089">
    <property type="entry name" value="ZF_RING_2"/>
    <property type="match status" value="1"/>
</dbReference>
<dbReference type="AlphaFoldDB" id="A0AAD3D7P3"/>
<gene>
    <name evidence="11" type="ORF">CTEN210_15842</name>
</gene>
<dbReference type="GO" id="GO:0061630">
    <property type="term" value="F:ubiquitin protein ligase activity"/>
    <property type="evidence" value="ECO:0007669"/>
    <property type="project" value="UniProtKB-EC"/>
</dbReference>
<dbReference type="Gene3D" id="3.10.20.90">
    <property type="entry name" value="Phosphatidylinositol 3-kinase Catalytic Subunit, Chain A, domain 1"/>
    <property type="match status" value="1"/>
</dbReference>
<dbReference type="InterPro" id="IPR017907">
    <property type="entry name" value="Znf_RING_CS"/>
</dbReference>
<evidence type="ECO:0000256" key="7">
    <source>
        <dbReference type="ARBA" id="ARBA00022833"/>
    </source>
</evidence>
<dbReference type="Proteomes" id="UP001054902">
    <property type="component" value="Unassembled WGS sequence"/>
</dbReference>
<feature type="compositionally biased region" description="Polar residues" evidence="9">
    <location>
        <begin position="172"/>
        <end position="184"/>
    </location>
</feature>
<feature type="region of interest" description="Disordered" evidence="9">
    <location>
        <begin position="166"/>
        <end position="196"/>
    </location>
</feature>